<dbReference type="EMBL" id="QXBN01000012">
    <property type="protein sequence ID" value="RIT36768.1"/>
    <property type="molecule type" value="Genomic_DNA"/>
</dbReference>
<evidence type="ECO:0000313" key="1">
    <source>
        <dbReference type="EMBL" id="RIT36768.1"/>
    </source>
</evidence>
<organism evidence="1 2">
    <name type="scientific">Mycobacteroides abscessus</name>
    <dbReference type="NCBI Taxonomy" id="36809"/>
    <lineage>
        <taxon>Bacteria</taxon>
        <taxon>Bacillati</taxon>
        <taxon>Actinomycetota</taxon>
        <taxon>Actinomycetes</taxon>
        <taxon>Mycobacteriales</taxon>
        <taxon>Mycobacteriaceae</taxon>
        <taxon>Mycobacteroides</taxon>
    </lineage>
</organism>
<proteinExistence type="predicted"/>
<evidence type="ECO:0008006" key="3">
    <source>
        <dbReference type="Google" id="ProtNLM"/>
    </source>
</evidence>
<sequence length="165" mass="18492">MPLSNEEMLAKVRELPLPKKWDRAQFIKNIAEMRGRPIHLVPADTVTLAGSPCGLLIVRPDDDIIVHEAGTSEYHIDQIVCHEIGHMMLDHDRAQVDHPGVGPGADLLHTMMPNINPAAVRAVLGRTDFTNEQEIAAETFASKVMFAVLEKETRTSMMRSVFFRR</sequence>
<protein>
    <recommendedName>
        <fullName evidence="3">Regulator component</fullName>
    </recommendedName>
</protein>
<comment type="caution">
    <text evidence="1">The sequence shown here is derived from an EMBL/GenBank/DDBJ whole genome shotgun (WGS) entry which is preliminary data.</text>
</comment>
<reference evidence="1 2" key="1">
    <citation type="submission" date="2018-08" db="EMBL/GenBank/DDBJ databases">
        <title>Linezolid Resistance in Mycobacterium abscessus: MIC Distribution and Comprehensive Investigation of Resistance Mechanisms.</title>
        <authorList>
            <person name="Ye M."/>
            <person name="Xu L."/>
            <person name="Zou Y."/>
            <person name="Li B."/>
            <person name="Guo Q."/>
            <person name="Zhang Y."/>
            <person name="Zhan M."/>
            <person name="Xu B."/>
            <person name="Yu F."/>
            <person name="Zhang Z."/>
            <person name="Chu H."/>
        </authorList>
    </citation>
    <scope>NUCLEOTIDE SEQUENCE [LARGE SCALE GENOMIC DNA]</scope>
    <source>
        <strain evidence="1 2">G143</strain>
    </source>
</reference>
<dbReference type="Proteomes" id="UP000284557">
    <property type="component" value="Unassembled WGS sequence"/>
</dbReference>
<dbReference type="AlphaFoldDB" id="A0ABD7HMR6"/>
<gene>
    <name evidence="1" type="ORF">D2E76_16045</name>
</gene>
<name>A0ABD7HMR6_9MYCO</name>
<evidence type="ECO:0000313" key="2">
    <source>
        <dbReference type="Proteomes" id="UP000284557"/>
    </source>
</evidence>
<accession>A0ABD7HMR6</accession>